<reference evidence="2 3" key="1">
    <citation type="submission" date="2022-06" db="EMBL/GenBank/DDBJ databases">
        <title>Endosaccharibacter gen. nov., sp. nov., endophytic bacteria isolated from sugarcane.</title>
        <authorList>
            <person name="Pitiwittayakul N."/>
            <person name="Yukphan P."/>
            <person name="Charoenyingcharoen P."/>
            <person name="Tanasupawat S."/>
        </authorList>
    </citation>
    <scope>NUCLEOTIDE SEQUENCE [LARGE SCALE GENOMIC DNA]</scope>
    <source>
        <strain evidence="2 3">KSS8</strain>
    </source>
</reference>
<evidence type="ECO:0000313" key="3">
    <source>
        <dbReference type="Proteomes" id="UP001524587"/>
    </source>
</evidence>
<protein>
    <submittedName>
        <fullName evidence="2">Amidase</fullName>
        <ecNumber evidence="2">3.5.1.4</ecNumber>
    </submittedName>
</protein>
<gene>
    <name evidence="2" type="ORF">NFI95_07775</name>
</gene>
<feature type="domain" description="Amidase" evidence="1">
    <location>
        <begin position="30"/>
        <end position="475"/>
    </location>
</feature>
<keyword evidence="2" id="KW-0378">Hydrolase</keyword>
<dbReference type="EMBL" id="JAMSKV010000005">
    <property type="protein sequence ID" value="MCQ8278348.1"/>
    <property type="molecule type" value="Genomic_DNA"/>
</dbReference>
<dbReference type="PANTHER" id="PTHR42678">
    <property type="entry name" value="AMIDASE"/>
    <property type="match status" value="1"/>
</dbReference>
<dbReference type="Gene3D" id="3.90.1300.10">
    <property type="entry name" value="Amidase signature (AS) domain"/>
    <property type="match status" value="1"/>
</dbReference>
<proteinExistence type="predicted"/>
<dbReference type="PANTHER" id="PTHR42678:SF34">
    <property type="entry name" value="OS04G0183300 PROTEIN"/>
    <property type="match status" value="1"/>
</dbReference>
<dbReference type="RefSeq" id="WP_422863821.1">
    <property type="nucleotide sequence ID" value="NZ_JAMSKV010000005.1"/>
</dbReference>
<organism evidence="2 3">
    <name type="scientific">Endosaccharibacter trunci</name>
    <dbReference type="NCBI Taxonomy" id="2812733"/>
    <lineage>
        <taxon>Bacteria</taxon>
        <taxon>Pseudomonadati</taxon>
        <taxon>Pseudomonadota</taxon>
        <taxon>Alphaproteobacteria</taxon>
        <taxon>Acetobacterales</taxon>
        <taxon>Acetobacteraceae</taxon>
        <taxon>Endosaccharibacter</taxon>
    </lineage>
</organism>
<accession>A0ABT1W6G7</accession>
<dbReference type="Pfam" id="PF01425">
    <property type="entry name" value="Amidase"/>
    <property type="match status" value="1"/>
</dbReference>
<dbReference type="SUPFAM" id="SSF75304">
    <property type="entry name" value="Amidase signature (AS) enzymes"/>
    <property type="match status" value="1"/>
</dbReference>
<dbReference type="NCBIfam" id="NF006006">
    <property type="entry name" value="PRK08137.1"/>
    <property type="match status" value="1"/>
</dbReference>
<keyword evidence="3" id="KW-1185">Reference proteome</keyword>
<dbReference type="EC" id="3.5.1.4" evidence="2"/>
<dbReference type="GO" id="GO:0004040">
    <property type="term" value="F:amidase activity"/>
    <property type="evidence" value="ECO:0007669"/>
    <property type="project" value="UniProtKB-EC"/>
</dbReference>
<name>A0ABT1W6G7_9PROT</name>
<evidence type="ECO:0000259" key="1">
    <source>
        <dbReference type="Pfam" id="PF01425"/>
    </source>
</evidence>
<evidence type="ECO:0000313" key="2">
    <source>
        <dbReference type="EMBL" id="MCQ8278348.1"/>
    </source>
</evidence>
<comment type="caution">
    <text evidence="2">The sequence shown here is derived from an EMBL/GenBank/DDBJ whole genome shotgun (WGS) entry which is preliminary data.</text>
</comment>
<dbReference type="Proteomes" id="UP001524587">
    <property type="component" value="Unassembled WGS sequence"/>
</dbReference>
<sequence length="510" mass="53138">MAAETAPIETLSAGALLDGIGAGRLTAERVVTHLLARIGEIDPKIRSVLAVAPDAVEQARGSDRYRASHPPRPLEGVPVLVKDNIEVAGTLPTTAGSLALLNNRTNRDAPIVARLRAAGAVILGKTNLSEWANMRGERSVSGWSALGGQTRNPYALDRSPSGSSSGSAASVAALLAPLAIGTETDGSITMPASVCGLVGLKPTVGLLSRSRIVPISASQDTPGPIARSVTDAARMLDAMAGSDPHDPATAEADRRRTDYAAALAEGVTFSGKRLGVLRFLAGRHPGTDALFDATLKRLSDAGAELVDIDSVDGMDRINQGELLVLLSELKTGLGAYLADSPIRDQPQTLAELIRFNRAHAARELEIFGQQLFEQAEATKGLQDPAYVAARAESLRLARAAIEGPVARFRLDALVAPTAGPAGLIDPVDGDIDTGSASTLPAVAGAPHLTVPMGMVSDLPVGLSFIGPRWSETLLLQLGHAFEAMRPALAGPTFPHDIALPAHWDRPLPGF</sequence>
<dbReference type="InterPro" id="IPR023631">
    <property type="entry name" value="Amidase_dom"/>
</dbReference>
<dbReference type="InterPro" id="IPR036928">
    <property type="entry name" value="AS_sf"/>
</dbReference>